<dbReference type="InterPro" id="IPR005467">
    <property type="entry name" value="His_kinase_dom"/>
</dbReference>
<dbReference type="PRINTS" id="PR00344">
    <property type="entry name" value="BCTRLSENSOR"/>
</dbReference>
<evidence type="ECO:0000256" key="2">
    <source>
        <dbReference type="ARBA" id="ARBA00004429"/>
    </source>
</evidence>
<dbReference type="InterPro" id="IPR004358">
    <property type="entry name" value="Sig_transdc_His_kin-like_C"/>
</dbReference>
<evidence type="ECO:0000256" key="17">
    <source>
        <dbReference type="SAM" id="MobiDB-lite"/>
    </source>
</evidence>
<keyword evidence="14 18" id="KW-0472">Membrane</keyword>
<dbReference type="PANTHER" id="PTHR43065">
    <property type="entry name" value="SENSOR HISTIDINE KINASE"/>
    <property type="match status" value="1"/>
</dbReference>
<dbReference type="RefSeq" id="WP_090863207.1">
    <property type="nucleotide sequence ID" value="NZ_FNYE01000002.1"/>
</dbReference>
<dbReference type="GO" id="GO:0005886">
    <property type="term" value="C:plasma membrane"/>
    <property type="evidence" value="ECO:0007669"/>
    <property type="project" value="UniProtKB-SubCell"/>
</dbReference>
<evidence type="ECO:0000313" key="21">
    <source>
        <dbReference type="Proteomes" id="UP000198866"/>
    </source>
</evidence>
<dbReference type="InterPro" id="IPR029151">
    <property type="entry name" value="Sensor-like_sf"/>
</dbReference>
<keyword evidence="11" id="KW-0067">ATP-binding</keyword>
<gene>
    <name evidence="20" type="ORF">SAMN05192539_1002255</name>
</gene>
<keyword evidence="7" id="KW-0808">Transferase</keyword>
<dbReference type="EMBL" id="FNYE01000002">
    <property type="protein sequence ID" value="SEI54250.1"/>
    <property type="molecule type" value="Genomic_DNA"/>
</dbReference>
<dbReference type="Pfam" id="PF02518">
    <property type="entry name" value="HATPase_c"/>
    <property type="match status" value="1"/>
</dbReference>
<feature type="transmembrane region" description="Helical" evidence="18">
    <location>
        <begin position="85"/>
        <end position="107"/>
    </location>
</feature>
<dbReference type="PROSITE" id="PS50109">
    <property type="entry name" value="HIS_KIN"/>
    <property type="match status" value="1"/>
</dbReference>
<keyword evidence="12 18" id="KW-1133">Transmembrane helix</keyword>
<evidence type="ECO:0000256" key="10">
    <source>
        <dbReference type="ARBA" id="ARBA00022777"/>
    </source>
</evidence>
<dbReference type="OrthoDB" id="9772100at2"/>
<keyword evidence="6" id="KW-0597">Phosphoprotein</keyword>
<dbReference type="CDD" id="cd00082">
    <property type="entry name" value="HisKA"/>
    <property type="match status" value="1"/>
</dbReference>
<organism evidence="20 21">
    <name type="scientific">Paraburkholderia diazotrophica</name>
    <dbReference type="NCBI Taxonomy" id="667676"/>
    <lineage>
        <taxon>Bacteria</taxon>
        <taxon>Pseudomonadati</taxon>
        <taxon>Pseudomonadota</taxon>
        <taxon>Betaproteobacteria</taxon>
        <taxon>Burkholderiales</taxon>
        <taxon>Burkholderiaceae</taxon>
        <taxon>Paraburkholderia</taxon>
    </lineage>
</organism>
<feature type="transmembrane region" description="Helical" evidence="18">
    <location>
        <begin position="371"/>
        <end position="392"/>
    </location>
</feature>
<dbReference type="Proteomes" id="UP000198866">
    <property type="component" value="Unassembled WGS sequence"/>
</dbReference>
<feature type="compositionally biased region" description="Low complexity" evidence="17">
    <location>
        <begin position="10"/>
        <end position="29"/>
    </location>
</feature>
<dbReference type="Gene3D" id="3.30.450.20">
    <property type="entry name" value="PAS domain"/>
    <property type="match status" value="2"/>
</dbReference>
<dbReference type="Gene3D" id="3.30.565.10">
    <property type="entry name" value="Histidine kinase-like ATPase, C-terminal domain"/>
    <property type="match status" value="1"/>
</dbReference>
<dbReference type="EC" id="2.7.13.3" evidence="3"/>
<keyword evidence="10 20" id="KW-0418">Kinase</keyword>
<proteinExistence type="predicted"/>
<feature type="domain" description="Histidine kinase" evidence="19">
    <location>
        <begin position="468"/>
        <end position="693"/>
    </location>
</feature>
<dbReference type="Pfam" id="PF00512">
    <property type="entry name" value="HisKA"/>
    <property type="match status" value="1"/>
</dbReference>
<keyword evidence="9" id="KW-0547">Nucleotide-binding</keyword>
<evidence type="ECO:0000259" key="19">
    <source>
        <dbReference type="PROSITE" id="PS50109"/>
    </source>
</evidence>
<keyword evidence="16" id="KW-0175">Coiled coil</keyword>
<evidence type="ECO:0000256" key="12">
    <source>
        <dbReference type="ARBA" id="ARBA00022989"/>
    </source>
</evidence>
<keyword evidence="4" id="KW-1003">Cell membrane</keyword>
<dbReference type="GO" id="GO:0000155">
    <property type="term" value="F:phosphorelay sensor kinase activity"/>
    <property type="evidence" value="ECO:0007669"/>
    <property type="project" value="InterPro"/>
</dbReference>
<evidence type="ECO:0000256" key="3">
    <source>
        <dbReference type="ARBA" id="ARBA00012438"/>
    </source>
</evidence>
<evidence type="ECO:0000313" key="20">
    <source>
        <dbReference type="EMBL" id="SEI54250.1"/>
    </source>
</evidence>
<evidence type="ECO:0000256" key="11">
    <source>
        <dbReference type="ARBA" id="ARBA00022840"/>
    </source>
</evidence>
<evidence type="ECO:0000256" key="7">
    <source>
        <dbReference type="ARBA" id="ARBA00022679"/>
    </source>
</evidence>
<dbReference type="SUPFAM" id="SSF103190">
    <property type="entry name" value="Sensory domain-like"/>
    <property type="match status" value="1"/>
</dbReference>
<feature type="region of interest" description="Disordered" evidence="17">
    <location>
        <begin position="1"/>
        <end position="39"/>
    </location>
</feature>
<accession>A0A1H6RR16</accession>
<dbReference type="InterPro" id="IPR033479">
    <property type="entry name" value="dCache_1"/>
</dbReference>
<dbReference type="SUPFAM" id="SSF55874">
    <property type="entry name" value="ATPase domain of HSP90 chaperone/DNA topoisomerase II/histidine kinase"/>
    <property type="match status" value="1"/>
</dbReference>
<dbReference type="Gene3D" id="1.10.287.130">
    <property type="match status" value="1"/>
</dbReference>
<evidence type="ECO:0000256" key="16">
    <source>
        <dbReference type="SAM" id="Coils"/>
    </source>
</evidence>
<dbReference type="Gene3D" id="6.10.250.3020">
    <property type="match status" value="1"/>
</dbReference>
<dbReference type="FunFam" id="1.10.287.130:FF:000049">
    <property type="entry name" value="C4-dicarboxylate transport sensor protein DctB"/>
    <property type="match status" value="1"/>
</dbReference>
<dbReference type="InterPro" id="IPR036097">
    <property type="entry name" value="HisK_dim/P_sf"/>
</dbReference>
<reference evidence="21" key="1">
    <citation type="submission" date="2016-10" db="EMBL/GenBank/DDBJ databases">
        <authorList>
            <person name="Varghese N."/>
            <person name="Submissions S."/>
        </authorList>
    </citation>
    <scope>NUCLEOTIDE SEQUENCE [LARGE SCALE GENOMIC DNA]</scope>
    <source>
        <strain evidence="21">LMG 26031</strain>
    </source>
</reference>
<dbReference type="InterPro" id="IPR036890">
    <property type="entry name" value="HATPase_C_sf"/>
</dbReference>
<dbReference type="SMART" id="SM00388">
    <property type="entry name" value="HisKA"/>
    <property type="match status" value="1"/>
</dbReference>
<keyword evidence="5" id="KW-0997">Cell inner membrane</keyword>
<sequence length="707" mass="76940">MKAAPRQHDAAPLATNAAAPDDSPPDASDGLAGAEAPDGFDACDGVDGLDQLNERDARDESDDATRYATIGDPHRTTSAIVTRRLLILFALVAGLVAACGLTWNITWQHGIDTLRRNAAVRADRTTNALRSTLERYESLPYLLGEHPLVQDVLVTPDEDNVARANQYLEDLNRRARANVAYIITAAGRCVAASNWNERDSFIGQEYLFRPYFVEAEKGKVGRFFGIGTTSLDPGYYISQPVRRDNKIVGVAVIKLNLEWFQGADASEPLIVTDDHGVIFLSSVPAWKYHTVKPLSSDVIASIYDTRQYARQPIAPLPMTVVRTLEGGAQIVRIGGGRYAPRFLASTRAIGEPDWRLITMAPIDPVNADARYATIVTGFGYVSLCLLLFYWRMRRTRVREVMRSRALLQKAYAELNQRVAERTADLSQANEQLKKEVSERTRAEQELRAAHDELIQASKLAALGQMAAGITHELNQPLAALRGFSDNTRVFLERGDHASAKDNLEAIAALTERMGKITNQLKLFVGRARPRNARAGVARALRNVLTLLQKRLQGVTVDISLIDEGAAPVRLDVERDDPKLVAHCDDLRLEQVLINLLGNALDAVAGAPAPRIAIDVETAQALLTITVSDNGPGIPDDVLPQLFEPFFTTKEMGQGLGLGLAICSSIARDCGGSLIARNNAQGGAAFVLTLRRAGAQATDIADSVTTGS</sequence>
<dbReference type="InterPro" id="IPR003594">
    <property type="entry name" value="HATPase_dom"/>
</dbReference>
<comment type="catalytic activity">
    <reaction evidence="1">
        <text>ATP + protein L-histidine = ADP + protein N-phospho-L-histidine.</text>
        <dbReference type="EC" id="2.7.13.3"/>
    </reaction>
</comment>
<comment type="subcellular location">
    <subcellularLocation>
        <location evidence="2">Cell inner membrane</location>
        <topology evidence="2">Multi-pass membrane protein</topology>
    </subcellularLocation>
</comment>
<evidence type="ECO:0000256" key="5">
    <source>
        <dbReference type="ARBA" id="ARBA00022519"/>
    </source>
</evidence>
<dbReference type="PANTHER" id="PTHR43065:SF46">
    <property type="entry name" value="C4-DICARBOXYLATE TRANSPORT SENSOR PROTEIN DCTB"/>
    <property type="match status" value="1"/>
</dbReference>
<keyword evidence="8 18" id="KW-0812">Transmembrane</keyword>
<dbReference type="AlphaFoldDB" id="A0A1H6RR16"/>
<evidence type="ECO:0000256" key="14">
    <source>
        <dbReference type="ARBA" id="ARBA00023136"/>
    </source>
</evidence>
<dbReference type="PIRSF" id="PIRSF036431">
    <property type="entry name" value="STHK_DctB"/>
    <property type="match status" value="1"/>
</dbReference>
<dbReference type="InterPro" id="IPR003661">
    <property type="entry name" value="HisK_dim/P_dom"/>
</dbReference>
<evidence type="ECO:0000256" key="8">
    <source>
        <dbReference type="ARBA" id="ARBA00022692"/>
    </source>
</evidence>
<protein>
    <recommendedName>
        <fullName evidence="15">C4-dicarboxylate transport sensor protein DctB</fullName>
        <ecNumber evidence="3">2.7.13.3</ecNumber>
    </recommendedName>
</protein>
<evidence type="ECO:0000256" key="18">
    <source>
        <dbReference type="SAM" id="Phobius"/>
    </source>
</evidence>
<evidence type="ECO:0000256" key="9">
    <source>
        <dbReference type="ARBA" id="ARBA00022741"/>
    </source>
</evidence>
<evidence type="ECO:0000256" key="6">
    <source>
        <dbReference type="ARBA" id="ARBA00022553"/>
    </source>
</evidence>
<evidence type="ECO:0000256" key="15">
    <source>
        <dbReference type="ARBA" id="ARBA00073143"/>
    </source>
</evidence>
<feature type="coiled-coil region" evidence="16">
    <location>
        <begin position="397"/>
        <end position="459"/>
    </location>
</feature>
<dbReference type="SMART" id="SM00387">
    <property type="entry name" value="HATPase_c"/>
    <property type="match status" value="1"/>
</dbReference>
<evidence type="ECO:0000256" key="4">
    <source>
        <dbReference type="ARBA" id="ARBA00022475"/>
    </source>
</evidence>
<evidence type="ECO:0000256" key="13">
    <source>
        <dbReference type="ARBA" id="ARBA00023012"/>
    </source>
</evidence>
<dbReference type="SUPFAM" id="SSF47384">
    <property type="entry name" value="Homodimeric domain of signal transducing histidine kinase"/>
    <property type="match status" value="1"/>
</dbReference>
<dbReference type="GO" id="GO:0005524">
    <property type="term" value="F:ATP binding"/>
    <property type="evidence" value="ECO:0007669"/>
    <property type="project" value="UniProtKB-KW"/>
</dbReference>
<evidence type="ECO:0000256" key="1">
    <source>
        <dbReference type="ARBA" id="ARBA00000085"/>
    </source>
</evidence>
<name>A0A1H6RR16_9BURK</name>
<keyword evidence="13" id="KW-0902">Two-component regulatory system</keyword>
<dbReference type="InterPro" id="IPR017055">
    <property type="entry name" value="Sig_transdc_His_kinase_DctB"/>
</dbReference>
<keyword evidence="21" id="KW-1185">Reference proteome</keyword>
<dbReference type="STRING" id="667676.SAMN05192539_1002255"/>
<dbReference type="Pfam" id="PF02743">
    <property type="entry name" value="dCache_1"/>
    <property type="match status" value="1"/>
</dbReference>